<comment type="caution">
    <text evidence="3">The sequence shown here is derived from an EMBL/GenBank/DDBJ whole genome shotgun (WGS) entry which is preliminary data.</text>
</comment>
<dbReference type="EMBL" id="MU865390">
    <property type="protein sequence ID" value="KAK4224514.1"/>
    <property type="molecule type" value="Genomic_DNA"/>
</dbReference>
<feature type="signal peptide" evidence="2">
    <location>
        <begin position="1"/>
        <end position="15"/>
    </location>
</feature>
<evidence type="ECO:0000256" key="2">
    <source>
        <dbReference type="SAM" id="SignalP"/>
    </source>
</evidence>
<reference evidence="3" key="2">
    <citation type="submission" date="2023-05" db="EMBL/GenBank/DDBJ databases">
        <authorList>
            <consortium name="Lawrence Berkeley National Laboratory"/>
            <person name="Steindorff A."/>
            <person name="Hensen N."/>
            <person name="Bonometti L."/>
            <person name="Westerberg I."/>
            <person name="Brannstrom I.O."/>
            <person name="Guillou S."/>
            <person name="Cros-Aarteil S."/>
            <person name="Calhoun S."/>
            <person name="Haridas S."/>
            <person name="Kuo A."/>
            <person name="Mondo S."/>
            <person name="Pangilinan J."/>
            <person name="Riley R."/>
            <person name="Labutti K."/>
            <person name="Andreopoulos B."/>
            <person name="Lipzen A."/>
            <person name="Chen C."/>
            <person name="Yanf M."/>
            <person name="Daum C."/>
            <person name="Ng V."/>
            <person name="Clum A."/>
            <person name="Ohm R."/>
            <person name="Martin F."/>
            <person name="Silar P."/>
            <person name="Natvig D."/>
            <person name="Lalanne C."/>
            <person name="Gautier V."/>
            <person name="Ament-Velasquez S.L."/>
            <person name="Kruys A."/>
            <person name="Hutchinson M.I."/>
            <person name="Powell A.J."/>
            <person name="Barry K."/>
            <person name="Miller A.N."/>
            <person name="Grigoriev I.V."/>
            <person name="Debuchy R."/>
            <person name="Gladieux P."/>
            <person name="Thoren M.H."/>
            <person name="Johannesson H."/>
        </authorList>
    </citation>
    <scope>NUCLEOTIDE SEQUENCE</scope>
    <source>
        <strain evidence="3">CBS 990.96</strain>
    </source>
</reference>
<dbReference type="PANTHER" id="PTHR36182">
    <property type="entry name" value="PROTEIN, PUTATIVE (AFU_ORTHOLOGUE AFUA_6G10930)-RELATED"/>
    <property type="match status" value="1"/>
</dbReference>
<accession>A0AAN7BJH1</accession>
<organism evidence="3 4">
    <name type="scientific">Podospora fimiseda</name>
    <dbReference type="NCBI Taxonomy" id="252190"/>
    <lineage>
        <taxon>Eukaryota</taxon>
        <taxon>Fungi</taxon>
        <taxon>Dikarya</taxon>
        <taxon>Ascomycota</taxon>
        <taxon>Pezizomycotina</taxon>
        <taxon>Sordariomycetes</taxon>
        <taxon>Sordariomycetidae</taxon>
        <taxon>Sordariales</taxon>
        <taxon>Podosporaceae</taxon>
        <taxon>Podospora</taxon>
    </lineage>
</organism>
<evidence type="ECO:0000313" key="4">
    <source>
        <dbReference type="Proteomes" id="UP001301958"/>
    </source>
</evidence>
<name>A0AAN7BJH1_9PEZI</name>
<keyword evidence="2" id="KW-0732">Signal</keyword>
<feature type="compositionally biased region" description="Polar residues" evidence="1">
    <location>
        <begin position="253"/>
        <end position="282"/>
    </location>
</feature>
<protein>
    <recommendedName>
        <fullName evidence="5">Glycoside Hydrolase Family 61</fullName>
    </recommendedName>
</protein>
<dbReference type="AlphaFoldDB" id="A0AAN7BJH1"/>
<proteinExistence type="predicted"/>
<dbReference type="PANTHER" id="PTHR36182:SF1">
    <property type="entry name" value="PROTEIN, PUTATIVE (AFU_ORTHOLOGUE AFUA_6G10930)-RELATED"/>
    <property type="match status" value="1"/>
</dbReference>
<sequence length="322" mass="34691">MKLLTLTTILTATLATAHMYLSFPTPLDNSDPDNNRPLSPSGSDFPCKGLLHLVSSTKSSVAWTAGQPVQFTIKGVAIHGGGSCQVSLSVDGGSTFRVLHSWEGNCPRTKEDNVFEFIMPRDVPEMRGAVFSWIWLNRLGNRELYMDCVVVDVVGRRGKKQKQHGSDKFSAISFNERPQIFVANLAGINSCKTLEGKPVKFPYPGPDVTSSDGEETADPVGDCHGGPGPAPAYRGGESHNSVEVMEPPAPTSGDMSNDLSTTRNPGTHETMRPDNSSGNGQDSIYRPGNDWPQNYARVSESGDKLGAVSFVSGLALLFMMLL</sequence>
<feature type="chain" id="PRO_5043017106" description="Glycoside Hydrolase Family 61" evidence="2">
    <location>
        <begin position="16"/>
        <end position="322"/>
    </location>
</feature>
<evidence type="ECO:0008006" key="5">
    <source>
        <dbReference type="Google" id="ProtNLM"/>
    </source>
</evidence>
<gene>
    <name evidence="3" type="ORF">QBC38DRAFT_370868</name>
</gene>
<reference evidence="3" key="1">
    <citation type="journal article" date="2023" name="Mol. Phylogenet. Evol.">
        <title>Genome-scale phylogeny and comparative genomics of the fungal order Sordariales.</title>
        <authorList>
            <person name="Hensen N."/>
            <person name="Bonometti L."/>
            <person name="Westerberg I."/>
            <person name="Brannstrom I.O."/>
            <person name="Guillou S."/>
            <person name="Cros-Aarteil S."/>
            <person name="Calhoun S."/>
            <person name="Haridas S."/>
            <person name="Kuo A."/>
            <person name="Mondo S."/>
            <person name="Pangilinan J."/>
            <person name="Riley R."/>
            <person name="LaButti K."/>
            <person name="Andreopoulos B."/>
            <person name="Lipzen A."/>
            <person name="Chen C."/>
            <person name="Yan M."/>
            <person name="Daum C."/>
            <person name="Ng V."/>
            <person name="Clum A."/>
            <person name="Steindorff A."/>
            <person name="Ohm R.A."/>
            <person name="Martin F."/>
            <person name="Silar P."/>
            <person name="Natvig D.O."/>
            <person name="Lalanne C."/>
            <person name="Gautier V."/>
            <person name="Ament-Velasquez S.L."/>
            <person name="Kruys A."/>
            <person name="Hutchinson M.I."/>
            <person name="Powell A.J."/>
            <person name="Barry K."/>
            <person name="Miller A.N."/>
            <person name="Grigoriev I.V."/>
            <person name="Debuchy R."/>
            <person name="Gladieux P."/>
            <person name="Hiltunen Thoren M."/>
            <person name="Johannesson H."/>
        </authorList>
    </citation>
    <scope>NUCLEOTIDE SEQUENCE</scope>
    <source>
        <strain evidence="3">CBS 990.96</strain>
    </source>
</reference>
<evidence type="ECO:0000313" key="3">
    <source>
        <dbReference type="EMBL" id="KAK4224514.1"/>
    </source>
</evidence>
<feature type="region of interest" description="Disordered" evidence="1">
    <location>
        <begin position="202"/>
        <end position="291"/>
    </location>
</feature>
<keyword evidence="4" id="KW-1185">Reference proteome</keyword>
<dbReference type="Gene3D" id="2.70.50.70">
    <property type="match status" value="1"/>
</dbReference>
<evidence type="ECO:0000256" key="1">
    <source>
        <dbReference type="SAM" id="MobiDB-lite"/>
    </source>
</evidence>
<dbReference type="Proteomes" id="UP001301958">
    <property type="component" value="Unassembled WGS sequence"/>
</dbReference>